<organism evidence="1 2">
    <name type="scientific">Odynerus spinipes</name>
    <dbReference type="NCBI Taxonomy" id="1348599"/>
    <lineage>
        <taxon>Eukaryota</taxon>
        <taxon>Metazoa</taxon>
        <taxon>Ecdysozoa</taxon>
        <taxon>Arthropoda</taxon>
        <taxon>Hexapoda</taxon>
        <taxon>Insecta</taxon>
        <taxon>Pterygota</taxon>
        <taxon>Neoptera</taxon>
        <taxon>Endopterygota</taxon>
        <taxon>Hymenoptera</taxon>
        <taxon>Apocrita</taxon>
        <taxon>Aculeata</taxon>
        <taxon>Vespoidea</taxon>
        <taxon>Vespidae</taxon>
        <taxon>Eumeninae</taxon>
        <taxon>Odynerus</taxon>
    </lineage>
</organism>
<dbReference type="AlphaFoldDB" id="A0AAD9RJB6"/>
<sequence length="100" mass="11182">MAISRNDTFSKIVRVLIGRGEIDSWNGVARGIGRVLPKKPPYVQKRGNSVKEVAVTVVSRSVEHAVQWRRLLLRLPGDLCNVLLGLESCAVIMIVMDNEW</sequence>
<accession>A0AAD9RJB6</accession>
<dbReference type="Proteomes" id="UP001258017">
    <property type="component" value="Unassembled WGS sequence"/>
</dbReference>
<reference evidence="1" key="2">
    <citation type="journal article" date="2023" name="Commun. Biol.">
        <title>Intrasexual cuticular hydrocarbon dimorphism in a wasp sheds light on hydrocarbon biosynthesis genes in Hymenoptera.</title>
        <authorList>
            <person name="Moris V.C."/>
            <person name="Podsiadlowski L."/>
            <person name="Martin S."/>
            <person name="Oeyen J.P."/>
            <person name="Donath A."/>
            <person name="Petersen M."/>
            <person name="Wilbrandt J."/>
            <person name="Misof B."/>
            <person name="Liedtke D."/>
            <person name="Thamm M."/>
            <person name="Scheiner R."/>
            <person name="Schmitt T."/>
            <person name="Niehuis O."/>
        </authorList>
    </citation>
    <scope>NUCLEOTIDE SEQUENCE</scope>
    <source>
        <strain evidence="1">GBR_01_08_01A</strain>
    </source>
</reference>
<reference evidence="1" key="1">
    <citation type="submission" date="2021-08" db="EMBL/GenBank/DDBJ databases">
        <authorList>
            <person name="Misof B."/>
            <person name="Oliver O."/>
            <person name="Podsiadlowski L."/>
            <person name="Donath A."/>
            <person name="Peters R."/>
            <person name="Mayer C."/>
            <person name="Rust J."/>
            <person name="Gunkel S."/>
            <person name="Lesny P."/>
            <person name="Martin S."/>
            <person name="Oeyen J.P."/>
            <person name="Petersen M."/>
            <person name="Panagiotis P."/>
            <person name="Wilbrandt J."/>
            <person name="Tanja T."/>
        </authorList>
    </citation>
    <scope>NUCLEOTIDE SEQUENCE</scope>
    <source>
        <strain evidence="1">GBR_01_08_01A</strain>
        <tissue evidence="1">Thorax + abdomen</tissue>
    </source>
</reference>
<gene>
    <name evidence="1" type="ORF">KPH14_011336</name>
</gene>
<proteinExistence type="predicted"/>
<dbReference type="EMBL" id="JAIFRP010000047">
    <property type="protein sequence ID" value="KAK2580706.1"/>
    <property type="molecule type" value="Genomic_DNA"/>
</dbReference>
<name>A0AAD9RJB6_9HYME</name>
<keyword evidence="2" id="KW-1185">Reference proteome</keyword>
<comment type="caution">
    <text evidence="1">The sequence shown here is derived from an EMBL/GenBank/DDBJ whole genome shotgun (WGS) entry which is preliminary data.</text>
</comment>
<evidence type="ECO:0000313" key="1">
    <source>
        <dbReference type="EMBL" id="KAK2580706.1"/>
    </source>
</evidence>
<evidence type="ECO:0000313" key="2">
    <source>
        <dbReference type="Proteomes" id="UP001258017"/>
    </source>
</evidence>
<protein>
    <submittedName>
        <fullName evidence="1">Uncharacterized protein</fullName>
    </submittedName>
</protein>